<accession>A0A5B0MDS9</accession>
<organism evidence="8 10">
    <name type="scientific">Puccinia graminis f. sp. tritici</name>
    <dbReference type="NCBI Taxonomy" id="56615"/>
    <lineage>
        <taxon>Eukaryota</taxon>
        <taxon>Fungi</taxon>
        <taxon>Dikarya</taxon>
        <taxon>Basidiomycota</taxon>
        <taxon>Pucciniomycotina</taxon>
        <taxon>Pucciniomycetes</taxon>
        <taxon>Pucciniales</taxon>
        <taxon>Pucciniaceae</taxon>
        <taxon>Puccinia</taxon>
    </lineage>
</organism>
<dbReference type="Pfam" id="PF13639">
    <property type="entry name" value="zf-RING_2"/>
    <property type="match status" value="1"/>
</dbReference>
<dbReference type="PROSITE" id="PS50089">
    <property type="entry name" value="ZF_RING_2"/>
    <property type="match status" value="1"/>
</dbReference>
<evidence type="ECO:0000256" key="5">
    <source>
        <dbReference type="SAM" id="MobiDB-lite"/>
    </source>
</evidence>
<evidence type="ECO:0000256" key="2">
    <source>
        <dbReference type="ARBA" id="ARBA00022771"/>
    </source>
</evidence>
<sequence length="231" mass="25676">MLLWFLLLPVIDGCLAIESVQEPGQFVYQIEHHIGHPSVSSSHSSSHPGQQKASTGFPSDVCMSPNDRAHSVLDQLQIRIEDPDLESVVVDDQERLGSSRTTDGHQKLTSAAAPELTERLLSRCNQQQLGDPASPITDPDPARCPICLSEFQSSDLNFWWEECRHQFHNQCIQPWIDNHHLTCPLCRHLIPADKRPSTARPSLLSMRSPTNIGSQSVLSLTMSSGEIDTLI</sequence>
<keyword evidence="2 4" id="KW-0863">Zinc-finger</keyword>
<dbReference type="InterPro" id="IPR053238">
    <property type="entry name" value="RING-H2_zinc_finger"/>
</dbReference>
<dbReference type="InterPro" id="IPR001841">
    <property type="entry name" value="Znf_RING"/>
</dbReference>
<evidence type="ECO:0000256" key="4">
    <source>
        <dbReference type="PROSITE-ProRule" id="PRU00175"/>
    </source>
</evidence>
<protein>
    <recommendedName>
        <fullName evidence="7">RING-type domain-containing protein</fullName>
    </recommendedName>
</protein>
<keyword evidence="10" id="KW-1185">Reference proteome</keyword>
<keyword evidence="1" id="KW-0479">Metal-binding</keyword>
<dbReference type="Gene3D" id="3.30.40.10">
    <property type="entry name" value="Zinc/RING finger domain, C3HC4 (zinc finger)"/>
    <property type="match status" value="1"/>
</dbReference>
<feature type="compositionally biased region" description="Low complexity" evidence="5">
    <location>
        <begin position="37"/>
        <end position="47"/>
    </location>
</feature>
<keyword evidence="3" id="KW-0862">Zinc</keyword>
<dbReference type="SUPFAM" id="SSF57850">
    <property type="entry name" value="RING/U-box"/>
    <property type="match status" value="1"/>
</dbReference>
<dbReference type="OrthoDB" id="8062037at2759"/>
<dbReference type="GO" id="GO:0008270">
    <property type="term" value="F:zinc ion binding"/>
    <property type="evidence" value="ECO:0007669"/>
    <property type="project" value="UniProtKB-KW"/>
</dbReference>
<feature type="compositionally biased region" description="Basic and acidic residues" evidence="5">
    <location>
        <begin position="92"/>
        <end position="106"/>
    </location>
</feature>
<evidence type="ECO:0000313" key="8">
    <source>
        <dbReference type="EMBL" id="KAA1074781.1"/>
    </source>
</evidence>
<dbReference type="EMBL" id="VSWC01000157">
    <property type="protein sequence ID" value="KAA1074781.1"/>
    <property type="molecule type" value="Genomic_DNA"/>
</dbReference>
<dbReference type="PANTHER" id="PTHR14155">
    <property type="entry name" value="RING FINGER DOMAIN-CONTAINING"/>
    <property type="match status" value="1"/>
</dbReference>
<dbReference type="CDD" id="cd16448">
    <property type="entry name" value="RING-H2"/>
    <property type="match status" value="1"/>
</dbReference>
<evidence type="ECO:0000256" key="1">
    <source>
        <dbReference type="ARBA" id="ARBA00022723"/>
    </source>
</evidence>
<evidence type="ECO:0000259" key="7">
    <source>
        <dbReference type="PROSITE" id="PS50089"/>
    </source>
</evidence>
<feature type="region of interest" description="Disordered" evidence="5">
    <location>
        <begin position="90"/>
        <end position="110"/>
    </location>
</feature>
<gene>
    <name evidence="8" type="ORF">PGT21_020082</name>
    <name evidence="9" type="ORF">PGTUg99_014861</name>
</gene>
<dbReference type="AlphaFoldDB" id="A0A5B0MDS9"/>
<name>A0A5B0MDS9_PUCGR</name>
<evidence type="ECO:0000313" key="11">
    <source>
        <dbReference type="Proteomes" id="UP000325313"/>
    </source>
</evidence>
<evidence type="ECO:0000256" key="3">
    <source>
        <dbReference type="ARBA" id="ARBA00022833"/>
    </source>
</evidence>
<feature type="signal peptide" evidence="6">
    <location>
        <begin position="1"/>
        <end position="16"/>
    </location>
</feature>
<dbReference type="Proteomes" id="UP000325313">
    <property type="component" value="Unassembled WGS sequence"/>
</dbReference>
<evidence type="ECO:0000313" key="10">
    <source>
        <dbReference type="Proteomes" id="UP000324748"/>
    </source>
</evidence>
<evidence type="ECO:0000256" key="6">
    <source>
        <dbReference type="SAM" id="SignalP"/>
    </source>
</evidence>
<feature type="chain" id="PRO_5033848763" description="RING-type domain-containing protein" evidence="6">
    <location>
        <begin position="17"/>
        <end position="231"/>
    </location>
</feature>
<dbReference type="PANTHER" id="PTHR14155:SF627">
    <property type="entry name" value="OS06G0192800 PROTEIN"/>
    <property type="match status" value="1"/>
</dbReference>
<evidence type="ECO:0000313" key="9">
    <source>
        <dbReference type="EMBL" id="KAA1134960.1"/>
    </source>
</evidence>
<feature type="domain" description="RING-type" evidence="7">
    <location>
        <begin position="144"/>
        <end position="187"/>
    </location>
</feature>
<proteinExistence type="predicted"/>
<feature type="compositionally biased region" description="Polar residues" evidence="5">
    <location>
        <begin position="48"/>
        <end position="57"/>
    </location>
</feature>
<reference evidence="10 11" key="1">
    <citation type="submission" date="2019-05" db="EMBL/GenBank/DDBJ databases">
        <title>Emergence of the Ug99 lineage of the wheat stem rust pathogen through somatic hybridization.</title>
        <authorList>
            <person name="Li F."/>
            <person name="Upadhyaya N.M."/>
            <person name="Sperschneider J."/>
            <person name="Matny O."/>
            <person name="Nguyen-Phuc H."/>
            <person name="Mago R."/>
            <person name="Raley C."/>
            <person name="Miller M.E."/>
            <person name="Silverstein K.A.T."/>
            <person name="Henningsen E."/>
            <person name="Hirsch C.D."/>
            <person name="Visser B."/>
            <person name="Pretorius Z.A."/>
            <person name="Steffenson B.J."/>
            <person name="Schwessinger B."/>
            <person name="Dodds P.N."/>
            <person name="Figueroa M."/>
        </authorList>
    </citation>
    <scope>NUCLEOTIDE SEQUENCE [LARGE SCALE GENOMIC DNA]</scope>
    <source>
        <strain evidence="8">21-0</strain>
        <strain evidence="9 11">Ug99</strain>
    </source>
</reference>
<comment type="caution">
    <text evidence="8">The sequence shown here is derived from an EMBL/GenBank/DDBJ whole genome shotgun (WGS) entry which is preliminary data.</text>
</comment>
<dbReference type="Proteomes" id="UP000324748">
    <property type="component" value="Unassembled WGS sequence"/>
</dbReference>
<dbReference type="EMBL" id="VDEP01000043">
    <property type="protein sequence ID" value="KAA1134960.1"/>
    <property type="molecule type" value="Genomic_DNA"/>
</dbReference>
<dbReference type="InterPro" id="IPR013083">
    <property type="entry name" value="Znf_RING/FYVE/PHD"/>
</dbReference>
<keyword evidence="6" id="KW-0732">Signal</keyword>
<dbReference type="SMART" id="SM00184">
    <property type="entry name" value="RING"/>
    <property type="match status" value="1"/>
</dbReference>
<feature type="region of interest" description="Disordered" evidence="5">
    <location>
        <begin position="37"/>
        <end position="61"/>
    </location>
</feature>